<evidence type="ECO:0000256" key="2">
    <source>
        <dbReference type="ARBA" id="ARBA00022679"/>
    </source>
</evidence>
<protein>
    <submittedName>
        <fullName evidence="3">ADP-heptose:LPS heptosyltransferase</fullName>
    </submittedName>
</protein>
<accession>A0A1M6RBF4</accession>
<evidence type="ECO:0000256" key="1">
    <source>
        <dbReference type="ARBA" id="ARBA00022676"/>
    </source>
</evidence>
<dbReference type="AlphaFoldDB" id="A0A1M6RBF4"/>
<sequence length="329" mass="37590">MSVIRILLCQLRNHGDVIRIFPLIDAIKDIHPDWYIGFTCFEDMVETCELNHNIDIIIPQPRFSPVTDTQGGTRILDCAIFRDAVEKVRKEQFDVYVDLHGVFQSALFGAMCNIKTRLGRSEETSKDGATLFYTDICQITKKELNRMERHFVVTNELFPEIVPLPNKKISGDKVVIFPGSSKNGILKRWKTDYYVQLANRLSKDSTVVFILGIEEQDIKFDLENETNCYIKICSKWSQVDEEISNAKLVIGNDAAYVHFAVWKNIPTIEICGPLSPIINGVWSYGIGETIFNPFRCKCPNVWNGVCDKKHECMDGITVETVYESAIKYL</sequence>
<dbReference type="GO" id="GO:0009244">
    <property type="term" value="P:lipopolysaccharide core region biosynthetic process"/>
    <property type="evidence" value="ECO:0007669"/>
    <property type="project" value="TreeGrafter"/>
</dbReference>
<keyword evidence="4" id="KW-1185">Reference proteome</keyword>
<dbReference type="PANTHER" id="PTHR30160:SF1">
    <property type="entry name" value="LIPOPOLYSACCHARIDE 1,2-N-ACETYLGLUCOSAMINETRANSFERASE-RELATED"/>
    <property type="match status" value="1"/>
</dbReference>
<evidence type="ECO:0000313" key="3">
    <source>
        <dbReference type="EMBL" id="SHK29781.1"/>
    </source>
</evidence>
<dbReference type="GO" id="GO:0008713">
    <property type="term" value="F:ADP-heptose-lipopolysaccharide heptosyltransferase activity"/>
    <property type="evidence" value="ECO:0007669"/>
    <property type="project" value="TreeGrafter"/>
</dbReference>
<dbReference type="InterPro" id="IPR051199">
    <property type="entry name" value="LPS_LOS_Heptosyltrfase"/>
</dbReference>
<dbReference type="PANTHER" id="PTHR30160">
    <property type="entry name" value="TETRAACYLDISACCHARIDE 4'-KINASE-RELATED"/>
    <property type="match status" value="1"/>
</dbReference>
<organism evidence="3 4">
    <name type="scientific">Anaerotignum lactatifermentans DSM 14214</name>
    <dbReference type="NCBI Taxonomy" id="1121323"/>
    <lineage>
        <taxon>Bacteria</taxon>
        <taxon>Bacillati</taxon>
        <taxon>Bacillota</taxon>
        <taxon>Clostridia</taxon>
        <taxon>Lachnospirales</taxon>
        <taxon>Anaerotignaceae</taxon>
        <taxon>Anaerotignum</taxon>
    </lineage>
</organism>
<dbReference type="InterPro" id="IPR002201">
    <property type="entry name" value="Glyco_trans_9"/>
</dbReference>
<gene>
    <name evidence="3" type="ORF">SAMN02745138_01505</name>
</gene>
<name>A0A1M6RBF4_9FIRM</name>
<evidence type="ECO:0000313" key="4">
    <source>
        <dbReference type="Proteomes" id="UP000183975"/>
    </source>
</evidence>
<dbReference type="SUPFAM" id="SSF53756">
    <property type="entry name" value="UDP-Glycosyltransferase/glycogen phosphorylase"/>
    <property type="match status" value="1"/>
</dbReference>
<dbReference type="CDD" id="cd03789">
    <property type="entry name" value="GT9_LPS_heptosyltransferase"/>
    <property type="match status" value="1"/>
</dbReference>
<dbReference type="Gene3D" id="3.40.50.2000">
    <property type="entry name" value="Glycogen Phosphorylase B"/>
    <property type="match status" value="2"/>
</dbReference>
<keyword evidence="2 3" id="KW-0808">Transferase</keyword>
<dbReference type="GO" id="GO:0005829">
    <property type="term" value="C:cytosol"/>
    <property type="evidence" value="ECO:0007669"/>
    <property type="project" value="TreeGrafter"/>
</dbReference>
<reference evidence="3 4" key="1">
    <citation type="submission" date="2016-11" db="EMBL/GenBank/DDBJ databases">
        <authorList>
            <person name="Jaros S."/>
            <person name="Januszkiewicz K."/>
            <person name="Wedrychowicz H."/>
        </authorList>
    </citation>
    <scope>NUCLEOTIDE SEQUENCE [LARGE SCALE GENOMIC DNA]</scope>
    <source>
        <strain evidence="3 4">DSM 14214</strain>
    </source>
</reference>
<keyword evidence="1" id="KW-0328">Glycosyltransferase</keyword>
<dbReference type="Pfam" id="PF01075">
    <property type="entry name" value="Glyco_transf_9"/>
    <property type="match status" value="1"/>
</dbReference>
<dbReference type="Proteomes" id="UP000183975">
    <property type="component" value="Unassembled WGS sequence"/>
</dbReference>
<dbReference type="RefSeq" id="WP_200777580.1">
    <property type="nucleotide sequence ID" value="NZ_FRAH01000022.1"/>
</dbReference>
<dbReference type="EMBL" id="FRAH01000022">
    <property type="protein sequence ID" value="SHK29781.1"/>
    <property type="molecule type" value="Genomic_DNA"/>
</dbReference>
<proteinExistence type="predicted"/>